<gene>
    <name evidence="2" type="ORF">F2Q69_00000602</name>
</gene>
<dbReference type="EMBL" id="QGKX02001521">
    <property type="protein sequence ID" value="KAF3507572.1"/>
    <property type="molecule type" value="Genomic_DNA"/>
</dbReference>
<organism evidence="2 3">
    <name type="scientific">Brassica cretica</name>
    <name type="common">Mustard</name>
    <dbReference type="NCBI Taxonomy" id="69181"/>
    <lineage>
        <taxon>Eukaryota</taxon>
        <taxon>Viridiplantae</taxon>
        <taxon>Streptophyta</taxon>
        <taxon>Embryophyta</taxon>
        <taxon>Tracheophyta</taxon>
        <taxon>Spermatophyta</taxon>
        <taxon>Magnoliopsida</taxon>
        <taxon>eudicotyledons</taxon>
        <taxon>Gunneridae</taxon>
        <taxon>Pentapetalae</taxon>
        <taxon>rosids</taxon>
        <taxon>malvids</taxon>
        <taxon>Brassicales</taxon>
        <taxon>Brassicaceae</taxon>
        <taxon>Brassiceae</taxon>
        <taxon>Brassica</taxon>
    </lineage>
</organism>
<evidence type="ECO:0000313" key="3">
    <source>
        <dbReference type="Proteomes" id="UP000712600"/>
    </source>
</evidence>
<evidence type="ECO:0000256" key="1">
    <source>
        <dbReference type="SAM" id="MobiDB-lite"/>
    </source>
</evidence>
<dbReference type="AlphaFoldDB" id="A0A8S9P261"/>
<accession>A0A8S9P261</accession>
<proteinExistence type="predicted"/>
<comment type="caution">
    <text evidence="2">The sequence shown here is derived from an EMBL/GenBank/DDBJ whole genome shotgun (WGS) entry which is preliminary data.</text>
</comment>
<dbReference type="Proteomes" id="UP000712600">
    <property type="component" value="Unassembled WGS sequence"/>
</dbReference>
<reference evidence="2" key="1">
    <citation type="submission" date="2019-12" db="EMBL/GenBank/DDBJ databases">
        <title>Genome sequencing and annotation of Brassica cretica.</title>
        <authorList>
            <person name="Studholme D.J."/>
            <person name="Sarris P."/>
        </authorList>
    </citation>
    <scope>NUCLEOTIDE SEQUENCE</scope>
    <source>
        <strain evidence="2">PFS-109/04</strain>
        <tissue evidence="2">Leaf</tissue>
    </source>
</reference>
<feature type="region of interest" description="Disordered" evidence="1">
    <location>
        <begin position="38"/>
        <end position="71"/>
    </location>
</feature>
<protein>
    <submittedName>
        <fullName evidence="2">Uncharacterized protein</fullName>
    </submittedName>
</protein>
<sequence length="71" mass="7958">MDATKIGSIEREQMRDLAEKKSEETLLGKTINASRAIDNSAVKARGEREGERERERERERGDSGVRGVALN</sequence>
<name>A0A8S9P261_BRACR</name>
<evidence type="ECO:0000313" key="2">
    <source>
        <dbReference type="EMBL" id="KAF3507572.1"/>
    </source>
</evidence>
<feature type="compositionally biased region" description="Basic and acidic residues" evidence="1">
    <location>
        <begin position="44"/>
        <end position="63"/>
    </location>
</feature>